<name>A0A0F8U9E4_9EURO</name>
<proteinExistence type="predicted"/>
<gene>
    <name evidence="1" type="ORF">AOCH_006478</name>
</gene>
<sequence length="257" mass="30091">MRFQIHEVPFDADDFEELIACEVASFDRPQQSIFRFFYPIFGEEPQEAKDVAFTNLVELKRQWCRDDPDALWLKVTDTEHQGKIVGGLLLKIHQTNPFARKSSKETSQSAVWYPAGSQREYIDECTRIFSEPYERYMQRPHPDLYIGFVLNGYRQAGLADLLLVAACQRADELGLEAWTEAVQPTSLVVNMRHGFIPYRKLPIEPTTETPDDEWLQMERKMQPLRFWPMWRPPSGKIVVGHTMPPWREFMTGMFSRL</sequence>
<accession>A0A0F8U9E4</accession>
<organism evidence="1 2">
    <name type="scientific">Aspergillus ochraceoroseus</name>
    <dbReference type="NCBI Taxonomy" id="138278"/>
    <lineage>
        <taxon>Eukaryota</taxon>
        <taxon>Fungi</taxon>
        <taxon>Dikarya</taxon>
        <taxon>Ascomycota</taxon>
        <taxon>Pezizomycotina</taxon>
        <taxon>Eurotiomycetes</taxon>
        <taxon>Eurotiomycetidae</taxon>
        <taxon>Eurotiales</taxon>
        <taxon>Aspergillaceae</taxon>
        <taxon>Aspergillus</taxon>
        <taxon>Aspergillus subgen. Nidulantes</taxon>
    </lineage>
</organism>
<evidence type="ECO:0000313" key="1">
    <source>
        <dbReference type="EMBL" id="KKK16369.1"/>
    </source>
</evidence>
<dbReference type="PANTHER" id="PTHR42791:SF5">
    <property type="entry name" value="HYPOTHETICAL ACETYLTRANSFERASE (EUROFUNG)"/>
    <property type="match status" value="1"/>
</dbReference>
<evidence type="ECO:0008006" key="3">
    <source>
        <dbReference type="Google" id="ProtNLM"/>
    </source>
</evidence>
<dbReference type="Gene3D" id="3.40.630.30">
    <property type="match status" value="1"/>
</dbReference>
<dbReference type="EMBL" id="JYKN01002446">
    <property type="protein sequence ID" value="KKK16369.1"/>
    <property type="molecule type" value="Genomic_DNA"/>
</dbReference>
<comment type="caution">
    <text evidence="1">The sequence shown here is derived from an EMBL/GenBank/DDBJ whole genome shotgun (WGS) entry which is preliminary data.</text>
</comment>
<protein>
    <recommendedName>
        <fullName evidence="3">N-acetyltransferase domain-containing protein</fullName>
    </recommendedName>
</protein>
<dbReference type="PANTHER" id="PTHR42791">
    <property type="entry name" value="GNAT FAMILY ACETYLTRANSFERASE"/>
    <property type="match status" value="1"/>
</dbReference>
<reference evidence="1 2" key="1">
    <citation type="submission" date="2015-02" db="EMBL/GenBank/DDBJ databases">
        <title>Draft Genome Sequences of Two Closely-Related Aflatoxigenic Aspergillus Species Obtained from the Cote d'Ivoire.</title>
        <authorList>
            <person name="Moore G.G."/>
            <person name="Beltz S.B."/>
            <person name="Mack B.M."/>
        </authorList>
    </citation>
    <scope>NUCLEOTIDE SEQUENCE [LARGE SCALE GENOMIC DNA]</scope>
    <source>
        <strain evidence="1 2">SRRC1432</strain>
    </source>
</reference>
<dbReference type="InterPro" id="IPR016181">
    <property type="entry name" value="Acyl_CoA_acyltransferase"/>
</dbReference>
<evidence type="ECO:0000313" key="2">
    <source>
        <dbReference type="Proteomes" id="UP000034947"/>
    </source>
</evidence>
<dbReference type="AlphaFoldDB" id="A0A0F8U9E4"/>
<dbReference type="Proteomes" id="UP000034947">
    <property type="component" value="Unassembled WGS sequence"/>
</dbReference>
<dbReference type="OrthoDB" id="410198at2759"/>
<dbReference type="InterPro" id="IPR052523">
    <property type="entry name" value="Trichothecene_AcTrans"/>
</dbReference>
<keyword evidence="2" id="KW-1185">Reference proteome</keyword>
<dbReference type="SUPFAM" id="SSF55729">
    <property type="entry name" value="Acyl-CoA N-acyltransferases (Nat)"/>
    <property type="match status" value="1"/>
</dbReference>
<dbReference type="VEuPathDB" id="FungiDB:P175DRAFT_0502149"/>